<evidence type="ECO:0000256" key="1">
    <source>
        <dbReference type="SAM" id="MobiDB-lite"/>
    </source>
</evidence>
<accession>A0A9N9F6I8</accession>
<dbReference type="EMBL" id="CAJVPV010001921">
    <property type="protein sequence ID" value="CAG8512357.1"/>
    <property type="molecule type" value="Genomic_DNA"/>
</dbReference>
<sequence length="653" mass="73710">MFNRKPDYEGDVTLPKFYSFGYHCVSSTQPSSSSREVFSSFSQNPHKGYIDITSTCSLISFDLVKSHGLESFVKSWDQKNLTLKESPRVRKRPVLSLKTRFHSGRQPPFVNARSATSKRNEAAKTRRKSEQYWINIENGSVFYKNDHEDSNEFESREIEHYAGDVNRIVLGKHKGLEIMGTLYVRVFIGPEDEEEEWKPFHLVVVKDMSELRIEDLDIQELGMIDFKLGTDYLQDIDVDNICFSYMPKIRFENEISINLFDVKKVDPITERGYGSTEKSSEGSSNSESEEESCPINNKIVRIKSEIDDPGIVSTENLTKPDQITTRSNSLSQSSNVTLALVKSEEESQPDSPQDLNNPCDSLLEANQDGSDQSSRITNSLNSSDDTREPIKNEQQTRLDRIHFESETPNNADCSHSVIIQQSWVGLPLAFIMNHLLSNVSTSNNLLISSIGVQQPMTGSCKPPQVSVEIQTFPSEPVIKPQVSQSTASTQTVTEEFSPKTEASPSQDHNQAEVSTQTPNSQSTQILKVSQHSQSTQTLNVLQISQSTQTPQFSQYSQECQISDPETASVRLQTPCDMILSHEEITEVSNSNQGENIEVEQKMERRKHQVEAVEHGKKRSWTFSLLNFVLFLGIFSGIGLVIIEKLRNEELSYC</sequence>
<proteinExistence type="predicted"/>
<feature type="compositionally biased region" description="Low complexity" evidence="1">
    <location>
        <begin position="481"/>
        <end position="493"/>
    </location>
</feature>
<keyword evidence="2" id="KW-0812">Transmembrane</keyword>
<protein>
    <submittedName>
        <fullName evidence="3">3498_t:CDS:1</fullName>
    </submittedName>
</protein>
<dbReference type="Proteomes" id="UP000789342">
    <property type="component" value="Unassembled WGS sequence"/>
</dbReference>
<feature type="compositionally biased region" description="Low complexity" evidence="1">
    <location>
        <begin position="275"/>
        <end position="286"/>
    </location>
</feature>
<keyword evidence="2" id="KW-1133">Transmembrane helix</keyword>
<keyword evidence="2" id="KW-0472">Membrane</keyword>
<feature type="compositionally biased region" description="Polar residues" evidence="1">
    <location>
        <begin position="500"/>
        <end position="529"/>
    </location>
</feature>
<feature type="compositionally biased region" description="Basic and acidic residues" evidence="1">
    <location>
        <begin position="384"/>
        <end position="398"/>
    </location>
</feature>
<feature type="compositionally biased region" description="Polar residues" evidence="1">
    <location>
        <begin position="313"/>
        <end position="337"/>
    </location>
</feature>
<evidence type="ECO:0000313" key="4">
    <source>
        <dbReference type="Proteomes" id="UP000789342"/>
    </source>
</evidence>
<name>A0A9N9F6I8_9GLOM</name>
<keyword evidence="4" id="KW-1185">Reference proteome</keyword>
<gene>
    <name evidence="3" type="ORF">AMORRO_LOCUS3793</name>
</gene>
<dbReference type="OrthoDB" id="10504574at2759"/>
<evidence type="ECO:0000313" key="3">
    <source>
        <dbReference type="EMBL" id="CAG8512357.1"/>
    </source>
</evidence>
<evidence type="ECO:0000256" key="2">
    <source>
        <dbReference type="SAM" id="Phobius"/>
    </source>
</evidence>
<feature type="compositionally biased region" description="Polar residues" evidence="1">
    <location>
        <begin position="367"/>
        <end position="383"/>
    </location>
</feature>
<feature type="region of interest" description="Disordered" evidence="1">
    <location>
        <begin position="476"/>
        <end position="529"/>
    </location>
</feature>
<organism evidence="3 4">
    <name type="scientific">Acaulospora morrowiae</name>
    <dbReference type="NCBI Taxonomy" id="94023"/>
    <lineage>
        <taxon>Eukaryota</taxon>
        <taxon>Fungi</taxon>
        <taxon>Fungi incertae sedis</taxon>
        <taxon>Mucoromycota</taxon>
        <taxon>Glomeromycotina</taxon>
        <taxon>Glomeromycetes</taxon>
        <taxon>Diversisporales</taxon>
        <taxon>Acaulosporaceae</taxon>
        <taxon>Acaulospora</taxon>
    </lineage>
</organism>
<feature type="transmembrane region" description="Helical" evidence="2">
    <location>
        <begin position="620"/>
        <end position="642"/>
    </location>
</feature>
<reference evidence="3" key="1">
    <citation type="submission" date="2021-06" db="EMBL/GenBank/DDBJ databases">
        <authorList>
            <person name="Kallberg Y."/>
            <person name="Tangrot J."/>
            <person name="Rosling A."/>
        </authorList>
    </citation>
    <scope>NUCLEOTIDE SEQUENCE</scope>
    <source>
        <strain evidence="3">CL551</strain>
    </source>
</reference>
<feature type="compositionally biased region" description="Polar residues" evidence="1">
    <location>
        <begin position="349"/>
        <end position="359"/>
    </location>
</feature>
<comment type="caution">
    <text evidence="3">The sequence shown here is derived from an EMBL/GenBank/DDBJ whole genome shotgun (WGS) entry which is preliminary data.</text>
</comment>
<dbReference type="AlphaFoldDB" id="A0A9N9F6I8"/>
<feature type="region of interest" description="Disordered" evidence="1">
    <location>
        <begin position="270"/>
        <end position="398"/>
    </location>
</feature>